<evidence type="ECO:0000256" key="1">
    <source>
        <dbReference type="SAM" id="MobiDB-lite"/>
    </source>
</evidence>
<name>A0A067JQA5_JATCU</name>
<sequence>MISRDMELNELLPSELGDVDKDMDTCILPFDESFFNQLLEIEDKDTEIIEFEDTTLPSSRLIEGFDILADLYENLPAEVIEIFGDLFADLFAPMPLESSGDPEIIKIINNLPSEETFFKALIDYHHDDMNKNNKDHQQQYTKEDKISPSY</sequence>
<accession>A0A067JQA5</accession>
<gene>
    <name evidence="2" type="ORF">JCGZ_24001</name>
</gene>
<evidence type="ECO:0000313" key="3">
    <source>
        <dbReference type="Proteomes" id="UP000027138"/>
    </source>
</evidence>
<evidence type="ECO:0000313" key="2">
    <source>
        <dbReference type="EMBL" id="KDP25018.1"/>
    </source>
</evidence>
<protein>
    <submittedName>
        <fullName evidence="2">Uncharacterized protein</fullName>
    </submittedName>
</protein>
<dbReference type="AlphaFoldDB" id="A0A067JQA5"/>
<organism evidence="2 3">
    <name type="scientific">Jatropha curcas</name>
    <name type="common">Barbados nut</name>
    <dbReference type="NCBI Taxonomy" id="180498"/>
    <lineage>
        <taxon>Eukaryota</taxon>
        <taxon>Viridiplantae</taxon>
        <taxon>Streptophyta</taxon>
        <taxon>Embryophyta</taxon>
        <taxon>Tracheophyta</taxon>
        <taxon>Spermatophyta</taxon>
        <taxon>Magnoliopsida</taxon>
        <taxon>eudicotyledons</taxon>
        <taxon>Gunneridae</taxon>
        <taxon>Pentapetalae</taxon>
        <taxon>rosids</taxon>
        <taxon>fabids</taxon>
        <taxon>Malpighiales</taxon>
        <taxon>Euphorbiaceae</taxon>
        <taxon>Crotonoideae</taxon>
        <taxon>Jatropheae</taxon>
        <taxon>Jatropha</taxon>
    </lineage>
</organism>
<keyword evidence="3" id="KW-1185">Reference proteome</keyword>
<dbReference type="Proteomes" id="UP000027138">
    <property type="component" value="Unassembled WGS sequence"/>
</dbReference>
<proteinExistence type="predicted"/>
<reference evidence="2 3" key="1">
    <citation type="journal article" date="2014" name="PLoS ONE">
        <title>Global Analysis of Gene Expression Profiles in Physic Nut (Jatropha curcas L.) Seedlings Exposed to Salt Stress.</title>
        <authorList>
            <person name="Zhang L."/>
            <person name="Zhang C."/>
            <person name="Wu P."/>
            <person name="Chen Y."/>
            <person name="Li M."/>
            <person name="Jiang H."/>
            <person name="Wu G."/>
        </authorList>
    </citation>
    <scope>NUCLEOTIDE SEQUENCE [LARGE SCALE GENOMIC DNA]</scope>
    <source>
        <strain evidence="3">cv. GZQX0401</strain>
        <tissue evidence="2">Young leaves</tissue>
    </source>
</reference>
<dbReference type="EMBL" id="KK915001">
    <property type="protein sequence ID" value="KDP25018.1"/>
    <property type="molecule type" value="Genomic_DNA"/>
</dbReference>
<feature type="region of interest" description="Disordered" evidence="1">
    <location>
        <begin position="130"/>
        <end position="150"/>
    </location>
</feature>